<dbReference type="Proteomes" id="UP000314294">
    <property type="component" value="Unassembled WGS sequence"/>
</dbReference>
<sequence>MFWEASLWAASPQREPAGERQTRGFSRRRRRSGAGGGSASGVRRVSPMSPAGGETEQLGCGADSYSSGICRVLLRKPGGKLYHIAHY</sequence>
<evidence type="ECO:0000256" key="1">
    <source>
        <dbReference type="SAM" id="MobiDB-lite"/>
    </source>
</evidence>
<dbReference type="EMBL" id="SRLO01000120">
    <property type="protein sequence ID" value="TNN73865.1"/>
    <property type="molecule type" value="Genomic_DNA"/>
</dbReference>
<gene>
    <name evidence="2" type="ORF">EYF80_015882</name>
</gene>
<keyword evidence="3" id="KW-1185">Reference proteome</keyword>
<evidence type="ECO:0000313" key="3">
    <source>
        <dbReference type="Proteomes" id="UP000314294"/>
    </source>
</evidence>
<feature type="region of interest" description="Disordered" evidence="1">
    <location>
        <begin position="1"/>
        <end position="60"/>
    </location>
</feature>
<proteinExistence type="predicted"/>
<accession>A0A4Z2I8X8</accession>
<evidence type="ECO:0000313" key="2">
    <source>
        <dbReference type="EMBL" id="TNN73865.1"/>
    </source>
</evidence>
<comment type="caution">
    <text evidence="2">The sequence shown here is derived from an EMBL/GenBank/DDBJ whole genome shotgun (WGS) entry which is preliminary data.</text>
</comment>
<organism evidence="2 3">
    <name type="scientific">Liparis tanakae</name>
    <name type="common">Tanaka's snailfish</name>
    <dbReference type="NCBI Taxonomy" id="230148"/>
    <lineage>
        <taxon>Eukaryota</taxon>
        <taxon>Metazoa</taxon>
        <taxon>Chordata</taxon>
        <taxon>Craniata</taxon>
        <taxon>Vertebrata</taxon>
        <taxon>Euteleostomi</taxon>
        <taxon>Actinopterygii</taxon>
        <taxon>Neopterygii</taxon>
        <taxon>Teleostei</taxon>
        <taxon>Neoteleostei</taxon>
        <taxon>Acanthomorphata</taxon>
        <taxon>Eupercaria</taxon>
        <taxon>Perciformes</taxon>
        <taxon>Cottioidei</taxon>
        <taxon>Cottales</taxon>
        <taxon>Liparidae</taxon>
        <taxon>Liparis</taxon>
    </lineage>
</organism>
<name>A0A4Z2I8X8_9TELE</name>
<reference evidence="2 3" key="1">
    <citation type="submission" date="2019-03" db="EMBL/GenBank/DDBJ databases">
        <title>First draft genome of Liparis tanakae, snailfish: a comprehensive survey of snailfish specific genes.</title>
        <authorList>
            <person name="Kim W."/>
            <person name="Song I."/>
            <person name="Jeong J.-H."/>
            <person name="Kim D."/>
            <person name="Kim S."/>
            <person name="Ryu S."/>
            <person name="Song J.Y."/>
            <person name="Lee S.K."/>
        </authorList>
    </citation>
    <scope>NUCLEOTIDE SEQUENCE [LARGE SCALE GENOMIC DNA]</scope>
    <source>
        <tissue evidence="2">Muscle</tissue>
    </source>
</reference>
<protein>
    <submittedName>
        <fullName evidence="2">Uncharacterized protein</fullName>
    </submittedName>
</protein>
<dbReference type="AlphaFoldDB" id="A0A4Z2I8X8"/>